<comment type="caution">
    <text evidence="2">The sequence shown here is derived from an EMBL/GenBank/DDBJ whole genome shotgun (WGS) entry which is preliminary data.</text>
</comment>
<protein>
    <submittedName>
        <fullName evidence="2">Uncharacterized protein</fullName>
    </submittedName>
</protein>
<accession>A0A2T0VGG7</accession>
<name>A0A2T0VGG7_9MICO</name>
<evidence type="ECO:0000313" key="2">
    <source>
        <dbReference type="EMBL" id="PRY69154.1"/>
    </source>
</evidence>
<gene>
    <name evidence="2" type="ORF">B0I08_103361</name>
</gene>
<evidence type="ECO:0000313" key="3">
    <source>
        <dbReference type="Proteomes" id="UP000237983"/>
    </source>
</evidence>
<reference evidence="2 3" key="1">
    <citation type="submission" date="2018-03" db="EMBL/GenBank/DDBJ databases">
        <title>Genomic Encyclopedia of Type Strains, Phase III (KMG-III): the genomes of soil and plant-associated and newly described type strains.</title>
        <authorList>
            <person name="Whitman W."/>
        </authorList>
    </citation>
    <scope>NUCLEOTIDE SEQUENCE [LARGE SCALE GENOMIC DNA]</scope>
    <source>
        <strain evidence="2 3">CGMCC 1.12484</strain>
    </source>
</reference>
<sequence>MAPEPPIGSPTGRLSTKNRETTPTPVLAAKVFPASGPTTVLSAIAVTGDCPVGVRAPTRAGEFGTMCPNTLRRSAK</sequence>
<dbReference type="AlphaFoldDB" id="A0A2T0VGG7"/>
<proteinExistence type="predicted"/>
<feature type="region of interest" description="Disordered" evidence="1">
    <location>
        <begin position="1"/>
        <end position="20"/>
    </location>
</feature>
<dbReference type="Proteomes" id="UP000237983">
    <property type="component" value="Unassembled WGS sequence"/>
</dbReference>
<dbReference type="EMBL" id="PVTL01000003">
    <property type="protein sequence ID" value="PRY69154.1"/>
    <property type="molecule type" value="Genomic_DNA"/>
</dbReference>
<keyword evidence="3" id="KW-1185">Reference proteome</keyword>
<evidence type="ECO:0000256" key="1">
    <source>
        <dbReference type="SAM" id="MobiDB-lite"/>
    </source>
</evidence>
<organism evidence="2 3">
    <name type="scientific">Glaciihabitans tibetensis</name>
    <dbReference type="NCBI Taxonomy" id="1266600"/>
    <lineage>
        <taxon>Bacteria</taxon>
        <taxon>Bacillati</taxon>
        <taxon>Actinomycetota</taxon>
        <taxon>Actinomycetes</taxon>
        <taxon>Micrococcales</taxon>
        <taxon>Microbacteriaceae</taxon>
        <taxon>Glaciihabitans</taxon>
    </lineage>
</organism>